<reference evidence="2 3" key="1">
    <citation type="journal article" date="2016" name="Sci. Rep.">
        <title>Peltaster fructicola genome reveals evolution from an invasive phytopathogen to an ectophytic parasite.</title>
        <authorList>
            <person name="Xu C."/>
            <person name="Chen H."/>
            <person name="Gleason M.L."/>
            <person name="Xu J.R."/>
            <person name="Liu H."/>
            <person name="Zhang R."/>
            <person name="Sun G."/>
        </authorList>
    </citation>
    <scope>NUCLEOTIDE SEQUENCE [LARGE SCALE GENOMIC DNA]</scope>
    <source>
        <strain evidence="2 3">LNHT1506</strain>
    </source>
</reference>
<gene>
    <name evidence="2" type="ORF">AMS68_005998</name>
</gene>
<sequence>MEPRVTKREKKLLLAYDLSSRIRCSAIYPQPAPNGSSIIFYGHDNGLKALWRGGRKLRSPSQRSATQQDSDIMEFDQEDQSLDLANGPNKYEDQEEELDADHPYHSILYTLDFKLDSAVSKIVIPTSITGQGLTDHEHGTIVVATLKGSIYVLDVPLAPPADNRAKAIASSVLRKAVQLKHDGTYVRCLAAKEADSGLIVAAYTRQLELWQSSQEPDKTKSAAQHTIVPYTGACTSIAFHPALRSRQFVVTDRFGSATVYEASVQSTTQSSGPIYSLYTPFEAQSENSSATPSRKRLLATQFILGGRCIIALVENGQWGIWDTTASQPGKSLEQFVLSGYLETAVASEVHEPAVARRTSSSLTPMTPNTRKTKSSEFFSAPRPRPEGEAATGGISVSRTSSTAGVPDESVMIWHNNEIFSIPSVQSFWQRSTSGSGGLGTLYTPGIARIPGINLFNETITSISQFAAGTAASGIGQLRTQRDILVSAEYRFVITQNRASPTDPFSQAQPAESKDLRMLDAGELDLGGVDRILGNMDGRSRKVGFVH</sequence>
<dbReference type="EMBL" id="CP051142">
    <property type="protein sequence ID" value="QIX00481.1"/>
    <property type="molecule type" value="Genomic_DNA"/>
</dbReference>
<dbReference type="InterPro" id="IPR015943">
    <property type="entry name" value="WD40/YVTN_repeat-like_dom_sf"/>
</dbReference>
<name>A0A6H0Y0N4_9PEZI</name>
<dbReference type="OrthoDB" id="5323870at2759"/>
<dbReference type="InterPro" id="IPR036322">
    <property type="entry name" value="WD40_repeat_dom_sf"/>
</dbReference>
<feature type="compositionally biased region" description="Polar residues" evidence="1">
    <location>
        <begin position="357"/>
        <end position="369"/>
    </location>
</feature>
<accession>A0A6H0Y0N4</accession>
<dbReference type="Proteomes" id="UP000503462">
    <property type="component" value="Chromosome 4"/>
</dbReference>
<evidence type="ECO:0000313" key="3">
    <source>
        <dbReference type="Proteomes" id="UP000503462"/>
    </source>
</evidence>
<protein>
    <recommendedName>
        <fullName evidence="4">Nucleoporin NUP37</fullName>
    </recommendedName>
</protein>
<evidence type="ECO:0000256" key="1">
    <source>
        <dbReference type="SAM" id="MobiDB-lite"/>
    </source>
</evidence>
<dbReference type="AlphaFoldDB" id="A0A6H0Y0N4"/>
<dbReference type="SUPFAM" id="SSF50978">
    <property type="entry name" value="WD40 repeat-like"/>
    <property type="match status" value="1"/>
</dbReference>
<keyword evidence="3" id="KW-1185">Reference proteome</keyword>
<dbReference type="Gene3D" id="2.130.10.10">
    <property type="entry name" value="YVTN repeat-like/Quinoprotein amine dehydrogenase"/>
    <property type="match status" value="1"/>
</dbReference>
<evidence type="ECO:0000313" key="2">
    <source>
        <dbReference type="EMBL" id="QIX00481.1"/>
    </source>
</evidence>
<organism evidence="2 3">
    <name type="scientific">Peltaster fructicola</name>
    <dbReference type="NCBI Taxonomy" id="286661"/>
    <lineage>
        <taxon>Eukaryota</taxon>
        <taxon>Fungi</taxon>
        <taxon>Dikarya</taxon>
        <taxon>Ascomycota</taxon>
        <taxon>Pezizomycotina</taxon>
        <taxon>Dothideomycetes</taxon>
        <taxon>Dothideomycetes incertae sedis</taxon>
        <taxon>Peltaster</taxon>
    </lineage>
</organism>
<proteinExistence type="predicted"/>
<feature type="region of interest" description="Disordered" evidence="1">
    <location>
        <begin position="352"/>
        <end position="402"/>
    </location>
</feature>
<evidence type="ECO:0008006" key="4">
    <source>
        <dbReference type="Google" id="ProtNLM"/>
    </source>
</evidence>